<evidence type="ECO:0000313" key="8">
    <source>
        <dbReference type="Proteomes" id="UP001557484"/>
    </source>
</evidence>
<comment type="similarity">
    <text evidence="2 6">Belongs to the 4-toluene sulfonate uptake permease (TSUP) (TC 2.A.102) family.</text>
</comment>
<keyword evidence="8" id="KW-1185">Reference proteome</keyword>
<keyword evidence="3 6" id="KW-0812">Transmembrane</keyword>
<name>A0ABV3TSN0_9GAMM</name>
<evidence type="ECO:0000256" key="6">
    <source>
        <dbReference type="RuleBase" id="RU363041"/>
    </source>
</evidence>
<comment type="caution">
    <text evidence="7">The sequence shown here is derived from an EMBL/GenBank/DDBJ whole genome shotgun (WGS) entry which is preliminary data.</text>
</comment>
<feature type="transmembrane region" description="Helical" evidence="6">
    <location>
        <begin position="108"/>
        <end position="129"/>
    </location>
</feature>
<evidence type="ECO:0000256" key="2">
    <source>
        <dbReference type="ARBA" id="ARBA00009142"/>
    </source>
</evidence>
<sequence length="263" mass="27091">MILLVYLAVGAFAGLSAGLFGVGGGLVIVPALVACFGFLAVAPEVAMQLAIGTSLATIVVTSLSSVRAHHQLNNIDWSCWRILAPGIAVGVVCGVATAALLPGQVLKLAFGVFSLIIAAYMAFGAVPIASRQLPKKLGLRSVGLVIGYFSAMFGIGGGSLTVPYLTWCNVRMQAAVATSAACGLPIAVVGSASNMVAGFGHQDLPAYSFGFIYLPAFVGIALLSVPCAKLGAHWAQRLSAKRLKQCFAMFLLVVGCQFIWGAL</sequence>
<evidence type="ECO:0000313" key="7">
    <source>
        <dbReference type="EMBL" id="MEX1664608.1"/>
    </source>
</evidence>
<accession>A0ABV3TSN0</accession>
<keyword evidence="4 6" id="KW-1133">Transmembrane helix</keyword>
<dbReference type="RefSeq" id="WP_368374729.1">
    <property type="nucleotide sequence ID" value="NZ_JBFRYB010000001.1"/>
</dbReference>
<keyword evidence="6" id="KW-1003">Cell membrane</keyword>
<evidence type="ECO:0000256" key="3">
    <source>
        <dbReference type="ARBA" id="ARBA00022692"/>
    </source>
</evidence>
<gene>
    <name evidence="7" type="ORF">AB4875_03855</name>
</gene>
<feature type="transmembrane region" description="Helical" evidence="6">
    <location>
        <begin position="246"/>
        <end position="262"/>
    </location>
</feature>
<reference evidence="7 8" key="1">
    <citation type="journal article" date="2011" name="Int. J. Syst. Evol. Microbiol.">
        <title>Zhongshania antarctica gen. nov., sp. nov. and Zhongshania guokunii sp. nov., gammaproteobacteria respectively isolated from coastal attached (fast) ice and surface seawater of the Antarctic.</title>
        <authorList>
            <person name="Li H.J."/>
            <person name="Zhang X.Y."/>
            <person name="Chen C.X."/>
            <person name="Zhang Y.J."/>
            <person name="Gao Z.M."/>
            <person name="Yu Y."/>
            <person name="Chen X.L."/>
            <person name="Chen B."/>
            <person name="Zhang Y.Z."/>
        </authorList>
    </citation>
    <scope>NUCLEOTIDE SEQUENCE [LARGE SCALE GENOMIC DNA]</scope>
    <source>
        <strain evidence="7 8">R06B22</strain>
    </source>
</reference>
<dbReference type="PANTHER" id="PTHR43483:SF3">
    <property type="entry name" value="MEMBRANE TRANSPORTER PROTEIN HI_0806-RELATED"/>
    <property type="match status" value="1"/>
</dbReference>
<protein>
    <recommendedName>
        <fullName evidence="6">Probable membrane transporter protein</fullName>
    </recommendedName>
</protein>
<dbReference type="EMBL" id="JBFRYB010000001">
    <property type="protein sequence ID" value="MEX1664608.1"/>
    <property type="molecule type" value="Genomic_DNA"/>
</dbReference>
<dbReference type="Proteomes" id="UP001557484">
    <property type="component" value="Unassembled WGS sequence"/>
</dbReference>
<dbReference type="PANTHER" id="PTHR43483">
    <property type="entry name" value="MEMBRANE TRANSPORTER PROTEIN HI_0806-RELATED"/>
    <property type="match status" value="1"/>
</dbReference>
<evidence type="ECO:0000256" key="4">
    <source>
        <dbReference type="ARBA" id="ARBA00022989"/>
    </source>
</evidence>
<dbReference type="InterPro" id="IPR002781">
    <property type="entry name" value="TM_pro_TauE-like"/>
</dbReference>
<feature type="transmembrane region" description="Helical" evidence="6">
    <location>
        <begin position="141"/>
        <end position="162"/>
    </location>
</feature>
<evidence type="ECO:0000256" key="5">
    <source>
        <dbReference type="ARBA" id="ARBA00023136"/>
    </source>
</evidence>
<feature type="transmembrane region" description="Helical" evidence="6">
    <location>
        <begin position="82"/>
        <end position="101"/>
    </location>
</feature>
<evidence type="ECO:0000256" key="1">
    <source>
        <dbReference type="ARBA" id="ARBA00004141"/>
    </source>
</evidence>
<feature type="transmembrane region" description="Helical" evidence="6">
    <location>
        <begin position="204"/>
        <end position="225"/>
    </location>
</feature>
<feature type="transmembrane region" description="Helical" evidence="6">
    <location>
        <begin position="23"/>
        <end position="42"/>
    </location>
</feature>
<keyword evidence="5 6" id="KW-0472">Membrane</keyword>
<feature type="transmembrane region" description="Helical" evidence="6">
    <location>
        <begin position="174"/>
        <end position="192"/>
    </location>
</feature>
<organism evidence="7 8">
    <name type="scientific">Zhongshania arctica</name>
    <dbReference type="NCBI Taxonomy" id="3238302"/>
    <lineage>
        <taxon>Bacteria</taxon>
        <taxon>Pseudomonadati</taxon>
        <taxon>Pseudomonadota</taxon>
        <taxon>Gammaproteobacteria</taxon>
        <taxon>Cellvibrionales</taxon>
        <taxon>Spongiibacteraceae</taxon>
        <taxon>Zhongshania</taxon>
    </lineage>
</organism>
<proteinExistence type="inferred from homology"/>
<dbReference type="Pfam" id="PF01925">
    <property type="entry name" value="TauE"/>
    <property type="match status" value="1"/>
</dbReference>
<comment type="subcellular location">
    <subcellularLocation>
        <location evidence="6">Cell membrane</location>
        <topology evidence="6">Multi-pass membrane protein</topology>
    </subcellularLocation>
    <subcellularLocation>
        <location evidence="1">Membrane</location>
        <topology evidence="1">Multi-pass membrane protein</topology>
    </subcellularLocation>
</comment>
<feature type="transmembrane region" description="Helical" evidence="6">
    <location>
        <begin position="49"/>
        <end position="70"/>
    </location>
</feature>